<keyword evidence="5" id="KW-1185">Reference proteome</keyword>
<evidence type="ECO:0000256" key="2">
    <source>
        <dbReference type="SAM" id="Phobius"/>
    </source>
</evidence>
<keyword evidence="2" id="KW-0472">Membrane</keyword>
<evidence type="ECO:0000313" key="5">
    <source>
        <dbReference type="Proteomes" id="UP001158067"/>
    </source>
</evidence>
<dbReference type="EMBL" id="FXUG01000001">
    <property type="protein sequence ID" value="SMP38016.1"/>
    <property type="molecule type" value="Genomic_DNA"/>
</dbReference>
<organism evidence="4 5">
    <name type="scientific">Neorhodopirellula lusitana</name>
    <dbReference type="NCBI Taxonomy" id="445327"/>
    <lineage>
        <taxon>Bacteria</taxon>
        <taxon>Pseudomonadati</taxon>
        <taxon>Planctomycetota</taxon>
        <taxon>Planctomycetia</taxon>
        <taxon>Pirellulales</taxon>
        <taxon>Pirellulaceae</taxon>
        <taxon>Neorhodopirellula</taxon>
    </lineage>
</organism>
<accession>A0ABY1PNF6</accession>
<evidence type="ECO:0000256" key="1">
    <source>
        <dbReference type="SAM" id="MobiDB-lite"/>
    </source>
</evidence>
<feature type="transmembrane region" description="Helical" evidence="2">
    <location>
        <begin position="219"/>
        <end position="239"/>
    </location>
</feature>
<keyword evidence="2" id="KW-1133">Transmembrane helix</keyword>
<feature type="transmembrane region" description="Helical" evidence="2">
    <location>
        <begin position="162"/>
        <end position="190"/>
    </location>
</feature>
<feature type="transmembrane region" description="Helical" evidence="2">
    <location>
        <begin position="44"/>
        <end position="69"/>
    </location>
</feature>
<comment type="caution">
    <text evidence="4">The sequence shown here is derived from an EMBL/GenBank/DDBJ whole genome shotgun (WGS) entry which is preliminary data.</text>
</comment>
<dbReference type="InterPro" id="IPR005804">
    <property type="entry name" value="FA_desaturase_dom"/>
</dbReference>
<gene>
    <name evidence="4" type="ORF">SAMN06265222_10164</name>
</gene>
<sequence length="373" mass="42949">MLHTTTTATPTSGEGPSSPPSCHPFRFSQARSLIADLQRPKQSIYWIDFLVSIVLGHTSLHLIFIAPYVYGFQPWVIGVMGVCYVITVILYMRALMFIHELVHLPAKGFTMFRVAWNALCGIFFLVPSFLYYPHVDHHRRKHYGTEHDGEYLRLAGHGPWLIALYIGQALLLPLVAVFRFLVVSPLCWLFPQLRPLVHRHMSTMVVDPFYERKDASPKVIRIVILQEVLCFVWLVWFLVRGHFMRDQWLDPFWLIAYAVGVGILVLNEVRTLGAHRWRNDGDEMSFADQLLDSVNFPDRPWVTELWGPIGTRYHALHHLFPRLPYHNLGKAHRRLSEGLPSESIYHQTNEVTLTSAIVKLWKQAQGTPPEAAS</sequence>
<protein>
    <submittedName>
        <fullName evidence="4">Fatty acid desaturase</fullName>
    </submittedName>
</protein>
<dbReference type="Proteomes" id="UP001158067">
    <property type="component" value="Unassembled WGS sequence"/>
</dbReference>
<keyword evidence="2" id="KW-0812">Transmembrane</keyword>
<reference evidence="4 5" key="1">
    <citation type="submission" date="2017-05" db="EMBL/GenBank/DDBJ databases">
        <authorList>
            <person name="Varghese N."/>
            <person name="Submissions S."/>
        </authorList>
    </citation>
    <scope>NUCLEOTIDE SEQUENCE [LARGE SCALE GENOMIC DNA]</scope>
    <source>
        <strain evidence="4 5">DSM 25457</strain>
    </source>
</reference>
<proteinExistence type="predicted"/>
<feature type="transmembrane region" description="Helical" evidence="2">
    <location>
        <begin position="75"/>
        <end position="94"/>
    </location>
</feature>
<evidence type="ECO:0000259" key="3">
    <source>
        <dbReference type="Pfam" id="PF00487"/>
    </source>
</evidence>
<feature type="region of interest" description="Disordered" evidence="1">
    <location>
        <begin position="1"/>
        <end position="21"/>
    </location>
</feature>
<name>A0ABY1PNF6_9BACT</name>
<dbReference type="RefSeq" id="WP_283430335.1">
    <property type="nucleotide sequence ID" value="NZ_FXUG01000001.1"/>
</dbReference>
<feature type="transmembrane region" description="Helical" evidence="2">
    <location>
        <begin position="251"/>
        <end position="269"/>
    </location>
</feature>
<feature type="compositionally biased region" description="Low complexity" evidence="1">
    <location>
        <begin position="1"/>
        <end position="16"/>
    </location>
</feature>
<feature type="domain" description="Fatty acid desaturase" evidence="3">
    <location>
        <begin position="78"/>
        <end position="344"/>
    </location>
</feature>
<dbReference type="Pfam" id="PF00487">
    <property type="entry name" value="FA_desaturase"/>
    <property type="match status" value="1"/>
</dbReference>
<evidence type="ECO:0000313" key="4">
    <source>
        <dbReference type="EMBL" id="SMP38016.1"/>
    </source>
</evidence>
<feature type="transmembrane region" description="Helical" evidence="2">
    <location>
        <begin position="114"/>
        <end position="132"/>
    </location>
</feature>